<dbReference type="GO" id="GO:0005524">
    <property type="term" value="F:ATP binding"/>
    <property type="evidence" value="ECO:0007669"/>
    <property type="project" value="UniProtKB-KW"/>
</dbReference>
<evidence type="ECO:0000256" key="5">
    <source>
        <dbReference type="SAM" id="MobiDB-lite"/>
    </source>
</evidence>
<dbReference type="KEGG" id="smam:Mal15_27230"/>
<evidence type="ECO:0000256" key="1">
    <source>
        <dbReference type="ARBA" id="ARBA00005417"/>
    </source>
</evidence>
<dbReference type="Pfam" id="PF00005">
    <property type="entry name" value="ABC_tran"/>
    <property type="match status" value="1"/>
</dbReference>
<dbReference type="InterPro" id="IPR027417">
    <property type="entry name" value="P-loop_NTPase"/>
</dbReference>
<dbReference type="Proteomes" id="UP000321353">
    <property type="component" value="Chromosome"/>
</dbReference>
<evidence type="ECO:0000313" key="8">
    <source>
        <dbReference type="Proteomes" id="UP000321353"/>
    </source>
</evidence>
<dbReference type="InterPro" id="IPR003593">
    <property type="entry name" value="AAA+_ATPase"/>
</dbReference>
<evidence type="ECO:0000256" key="2">
    <source>
        <dbReference type="ARBA" id="ARBA00022448"/>
    </source>
</evidence>
<evidence type="ECO:0000256" key="4">
    <source>
        <dbReference type="ARBA" id="ARBA00022840"/>
    </source>
</evidence>
<protein>
    <submittedName>
        <fullName evidence="7">Putative ABC transporter ATP-binding protein YxlF</fullName>
        <ecNumber evidence="7">3.6.3.-</ecNumber>
    </submittedName>
</protein>
<dbReference type="Gene3D" id="3.40.50.300">
    <property type="entry name" value="P-loop containing nucleotide triphosphate hydrolases"/>
    <property type="match status" value="1"/>
</dbReference>
<dbReference type="SUPFAM" id="SSF52540">
    <property type="entry name" value="P-loop containing nucleoside triphosphate hydrolases"/>
    <property type="match status" value="1"/>
</dbReference>
<gene>
    <name evidence="7" type="primary">yxlF_4</name>
    <name evidence="7" type="ORF">Mal15_27230</name>
</gene>
<keyword evidence="8" id="KW-1185">Reference proteome</keyword>
<dbReference type="GO" id="GO:0016887">
    <property type="term" value="F:ATP hydrolysis activity"/>
    <property type="evidence" value="ECO:0007669"/>
    <property type="project" value="InterPro"/>
</dbReference>
<keyword evidence="7" id="KW-0378">Hydrolase</keyword>
<keyword evidence="3" id="KW-0547">Nucleotide-binding</keyword>
<keyword evidence="2" id="KW-0813">Transport</keyword>
<dbReference type="InterPro" id="IPR003439">
    <property type="entry name" value="ABC_transporter-like_ATP-bd"/>
</dbReference>
<dbReference type="CDD" id="cd03230">
    <property type="entry name" value="ABC_DR_subfamily_A"/>
    <property type="match status" value="1"/>
</dbReference>
<sequence length="359" mass="39297">MDPARALSVVQGTPHRVHVPLQRDGTLEPIIEIDNVSKRYGDIEALRDVSLRIPPGVTGLLGPNGSGKSTLIKALLGLLHTQAGNGRVLDYKWPRETKAIRDSIGYLPEDDCYIAGLEGIESVSLMAQLSGLPGREGLRRSHEMMDFCGFGEERYREVESYSTGMRQKLKFAQALVHDPPLLILDEPTTGLDPDQRVAMLRRIRNLSTRHGKSIILSTHILPDVRSVCDHVVILVQGTVRVIDTLENLSRPIEPTMHVSVIGDHAAFARRVVSEGHRVEWQAKSGTLRISGIQPEQTPLLWHWAAECDTAIGRLEPAVNSLEQIFIDVASGTMTAGISATAGASADRTVQTAEARRASP</sequence>
<dbReference type="PANTHER" id="PTHR43335">
    <property type="entry name" value="ABC TRANSPORTER, ATP-BINDING PROTEIN"/>
    <property type="match status" value="1"/>
</dbReference>
<accession>A0A5B9MCB8</accession>
<feature type="region of interest" description="Disordered" evidence="5">
    <location>
        <begin position="340"/>
        <end position="359"/>
    </location>
</feature>
<dbReference type="EC" id="3.6.3.-" evidence="7"/>
<dbReference type="PROSITE" id="PS50893">
    <property type="entry name" value="ABC_TRANSPORTER_2"/>
    <property type="match status" value="1"/>
</dbReference>
<evidence type="ECO:0000256" key="3">
    <source>
        <dbReference type="ARBA" id="ARBA00022741"/>
    </source>
</evidence>
<proteinExistence type="inferred from homology"/>
<dbReference type="AlphaFoldDB" id="A0A5B9MCB8"/>
<evidence type="ECO:0000313" key="7">
    <source>
        <dbReference type="EMBL" id="QEF98668.1"/>
    </source>
</evidence>
<feature type="domain" description="ABC transporter" evidence="6">
    <location>
        <begin position="31"/>
        <end position="261"/>
    </location>
</feature>
<dbReference type="PANTHER" id="PTHR43335:SF2">
    <property type="entry name" value="ABC TRANSPORTER, ATP-BINDING PROTEIN"/>
    <property type="match status" value="1"/>
</dbReference>
<dbReference type="EMBL" id="CP036264">
    <property type="protein sequence ID" value="QEF98668.1"/>
    <property type="molecule type" value="Genomic_DNA"/>
</dbReference>
<dbReference type="SMART" id="SM00382">
    <property type="entry name" value="AAA"/>
    <property type="match status" value="1"/>
</dbReference>
<name>A0A5B9MCB8_9BACT</name>
<organism evidence="7 8">
    <name type="scientific">Stieleria maiorica</name>
    <dbReference type="NCBI Taxonomy" id="2795974"/>
    <lineage>
        <taxon>Bacteria</taxon>
        <taxon>Pseudomonadati</taxon>
        <taxon>Planctomycetota</taxon>
        <taxon>Planctomycetia</taxon>
        <taxon>Pirellulales</taxon>
        <taxon>Pirellulaceae</taxon>
        <taxon>Stieleria</taxon>
    </lineage>
</organism>
<reference evidence="7 8" key="1">
    <citation type="submission" date="2019-02" db="EMBL/GenBank/DDBJ databases">
        <title>Planctomycetal bacteria perform biofilm scaping via a novel small molecule.</title>
        <authorList>
            <person name="Jeske O."/>
            <person name="Boedeker C."/>
            <person name="Wiegand S."/>
            <person name="Breitling P."/>
            <person name="Kallscheuer N."/>
            <person name="Jogler M."/>
            <person name="Rohde M."/>
            <person name="Petersen J."/>
            <person name="Medema M.H."/>
            <person name="Surup F."/>
            <person name="Jogler C."/>
        </authorList>
    </citation>
    <scope>NUCLEOTIDE SEQUENCE [LARGE SCALE GENOMIC DNA]</scope>
    <source>
        <strain evidence="7 8">Mal15</strain>
    </source>
</reference>
<comment type="similarity">
    <text evidence="1">Belongs to the ABC transporter superfamily.</text>
</comment>
<keyword evidence="4 7" id="KW-0067">ATP-binding</keyword>
<evidence type="ECO:0000259" key="6">
    <source>
        <dbReference type="PROSITE" id="PS50893"/>
    </source>
</evidence>